<keyword evidence="9" id="KW-1185">Reference proteome</keyword>
<dbReference type="Proteomes" id="UP000603200">
    <property type="component" value="Unassembled WGS sequence"/>
</dbReference>
<dbReference type="PANTHER" id="PTHR34142">
    <property type="entry name" value="ENDO-BETA-1,4-GLUCANASE A"/>
    <property type="match status" value="1"/>
</dbReference>
<feature type="domain" description="Glycoside hydrolase family 5" evidence="7">
    <location>
        <begin position="5"/>
        <end position="166"/>
    </location>
</feature>
<accession>A0ABQ4A575</accession>
<dbReference type="InterPro" id="IPR036390">
    <property type="entry name" value="WH_DNA-bd_sf"/>
</dbReference>
<comment type="caution">
    <text evidence="8">The sequence shown here is derived from an EMBL/GenBank/DDBJ whole genome shotgun (WGS) entry which is preliminary data.</text>
</comment>
<dbReference type="InterPro" id="IPR017853">
    <property type="entry name" value="GH"/>
</dbReference>
<sequence length="237" mass="25678">MISGGRWTTNSASDVANVIATCKSNKLICLLENHDTTGYGEASGAYSLSSAADYWISIKSALQGQERYVMVNIGNEPYGNSTIANWTNDTKNAVTKLRNAGLDHVLVVDAPNWGQDNGGVMKNNAASVQAADPRHNLLFSVHMYSQYSSASTITSYIDTFKNNNLPPTAGTLYPILMRLTDQRLLETGWEPSDEPGRPPRHIYRLTTEGATLARQRLAARTTSSAPITQTRPAGGLA</sequence>
<reference evidence="8 9" key="1">
    <citation type="submission" date="2021-01" db="EMBL/GenBank/DDBJ databases">
        <title>Whole genome shotgun sequence of Actinoplanes humidus NBRC 14915.</title>
        <authorList>
            <person name="Komaki H."/>
            <person name="Tamura T."/>
        </authorList>
    </citation>
    <scope>NUCLEOTIDE SEQUENCE [LARGE SCALE GENOMIC DNA]</scope>
    <source>
        <strain evidence="8 9">NBRC 14915</strain>
    </source>
</reference>
<keyword evidence="4 5" id="KW-0326">Glycosidase</keyword>
<dbReference type="Pfam" id="PF00150">
    <property type="entry name" value="Cellulase"/>
    <property type="match status" value="1"/>
</dbReference>
<keyword evidence="3 5" id="KW-0378">Hydrolase</keyword>
<evidence type="ECO:0000313" key="8">
    <source>
        <dbReference type="EMBL" id="GIE25995.1"/>
    </source>
</evidence>
<evidence type="ECO:0000259" key="7">
    <source>
        <dbReference type="Pfam" id="PF00150"/>
    </source>
</evidence>
<evidence type="ECO:0000256" key="1">
    <source>
        <dbReference type="ARBA" id="ARBA00000966"/>
    </source>
</evidence>
<proteinExistence type="inferred from homology"/>
<evidence type="ECO:0000256" key="5">
    <source>
        <dbReference type="RuleBase" id="RU361153"/>
    </source>
</evidence>
<evidence type="ECO:0000256" key="3">
    <source>
        <dbReference type="ARBA" id="ARBA00022801"/>
    </source>
</evidence>
<name>A0ABQ4A575_9ACTN</name>
<dbReference type="InterPro" id="IPR018087">
    <property type="entry name" value="Glyco_hydro_5_CS"/>
</dbReference>
<dbReference type="PROSITE" id="PS00659">
    <property type="entry name" value="GLYCOSYL_HYDROL_F5"/>
    <property type="match status" value="1"/>
</dbReference>
<comment type="catalytic activity">
    <reaction evidence="1">
        <text>Endohydrolysis of (1-&gt;4)-beta-D-glucosidic linkages in cellulose, lichenin and cereal beta-D-glucans.</text>
        <dbReference type="EC" id="3.2.1.4"/>
    </reaction>
</comment>
<dbReference type="PANTHER" id="PTHR34142:SF1">
    <property type="entry name" value="GLYCOSIDE HYDROLASE FAMILY 5 DOMAIN-CONTAINING PROTEIN"/>
    <property type="match status" value="1"/>
</dbReference>
<feature type="region of interest" description="Disordered" evidence="6">
    <location>
        <begin position="218"/>
        <end position="237"/>
    </location>
</feature>
<dbReference type="EMBL" id="BOMN01000131">
    <property type="protein sequence ID" value="GIE25995.1"/>
    <property type="molecule type" value="Genomic_DNA"/>
</dbReference>
<dbReference type="SUPFAM" id="SSF46785">
    <property type="entry name" value="Winged helix' DNA-binding domain"/>
    <property type="match status" value="1"/>
</dbReference>
<evidence type="ECO:0000256" key="4">
    <source>
        <dbReference type="ARBA" id="ARBA00023295"/>
    </source>
</evidence>
<protein>
    <recommendedName>
        <fullName evidence="2">cellulase</fullName>
        <ecNumber evidence="2">3.2.1.4</ecNumber>
    </recommendedName>
</protein>
<organism evidence="8 9">
    <name type="scientific">Winogradskya humida</name>
    <dbReference type="NCBI Taxonomy" id="113566"/>
    <lineage>
        <taxon>Bacteria</taxon>
        <taxon>Bacillati</taxon>
        <taxon>Actinomycetota</taxon>
        <taxon>Actinomycetes</taxon>
        <taxon>Micromonosporales</taxon>
        <taxon>Micromonosporaceae</taxon>
        <taxon>Winogradskya</taxon>
    </lineage>
</organism>
<dbReference type="SUPFAM" id="SSF51445">
    <property type="entry name" value="(Trans)glycosidases"/>
    <property type="match status" value="1"/>
</dbReference>
<evidence type="ECO:0000256" key="2">
    <source>
        <dbReference type="ARBA" id="ARBA00012601"/>
    </source>
</evidence>
<dbReference type="EC" id="3.2.1.4" evidence="2"/>
<dbReference type="InterPro" id="IPR001547">
    <property type="entry name" value="Glyco_hydro_5"/>
</dbReference>
<gene>
    <name evidence="8" type="ORF">Ahu01nite_090970</name>
</gene>
<dbReference type="Gene3D" id="3.20.20.80">
    <property type="entry name" value="Glycosidases"/>
    <property type="match status" value="1"/>
</dbReference>
<comment type="similarity">
    <text evidence="5">Belongs to the glycosyl hydrolase 5 (cellulase A) family.</text>
</comment>
<evidence type="ECO:0000256" key="6">
    <source>
        <dbReference type="SAM" id="MobiDB-lite"/>
    </source>
</evidence>
<evidence type="ECO:0000313" key="9">
    <source>
        <dbReference type="Proteomes" id="UP000603200"/>
    </source>
</evidence>